<dbReference type="SUPFAM" id="SSF103481">
    <property type="entry name" value="Multidrug resistance efflux transporter EmrE"/>
    <property type="match status" value="1"/>
</dbReference>
<dbReference type="InterPro" id="IPR037185">
    <property type="entry name" value="EmrE-like"/>
</dbReference>
<dbReference type="EMBL" id="UINC01007139">
    <property type="protein sequence ID" value="SVA31637.1"/>
    <property type="molecule type" value="Genomic_DNA"/>
</dbReference>
<keyword evidence="1" id="KW-0472">Membrane</keyword>
<proteinExistence type="predicted"/>
<feature type="domain" description="EamA" evidence="2">
    <location>
        <begin position="20"/>
        <end position="151"/>
    </location>
</feature>
<evidence type="ECO:0000313" key="3">
    <source>
        <dbReference type="EMBL" id="SVA31637.1"/>
    </source>
</evidence>
<accession>A0A381UWA7</accession>
<feature type="transmembrane region" description="Helical" evidence="1">
    <location>
        <begin position="50"/>
        <end position="69"/>
    </location>
</feature>
<dbReference type="InterPro" id="IPR000620">
    <property type="entry name" value="EamA_dom"/>
</dbReference>
<dbReference type="Pfam" id="PF00892">
    <property type="entry name" value="EamA"/>
    <property type="match status" value="1"/>
</dbReference>
<feature type="transmembrane region" description="Helical" evidence="1">
    <location>
        <begin position="136"/>
        <end position="153"/>
    </location>
</feature>
<keyword evidence="1" id="KW-1133">Transmembrane helix</keyword>
<name>A0A381UWA7_9ZZZZ</name>
<feature type="transmembrane region" description="Helical" evidence="1">
    <location>
        <begin position="19"/>
        <end position="38"/>
    </location>
</feature>
<organism evidence="3">
    <name type="scientific">marine metagenome</name>
    <dbReference type="NCBI Taxonomy" id="408172"/>
    <lineage>
        <taxon>unclassified sequences</taxon>
        <taxon>metagenomes</taxon>
        <taxon>ecological metagenomes</taxon>
    </lineage>
</organism>
<feature type="transmembrane region" description="Helical" evidence="1">
    <location>
        <begin position="75"/>
        <end position="99"/>
    </location>
</feature>
<dbReference type="AlphaFoldDB" id="A0A381UWA7"/>
<evidence type="ECO:0000259" key="2">
    <source>
        <dbReference type="Pfam" id="PF00892"/>
    </source>
</evidence>
<dbReference type="GO" id="GO:0016020">
    <property type="term" value="C:membrane"/>
    <property type="evidence" value="ECO:0007669"/>
    <property type="project" value="InterPro"/>
</dbReference>
<reference evidence="3" key="1">
    <citation type="submission" date="2018-05" db="EMBL/GenBank/DDBJ databases">
        <authorList>
            <person name="Lanie J.A."/>
            <person name="Ng W.-L."/>
            <person name="Kazmierczak K.M."/>
            <person name="Andrzejewski T.M."/>
            <person name="Davidsen T.M."/>
            <person name="Wayne K.J."/>
            <person name="Tettelin H."/>
            <person name="Glass J.I."/>
            <person name="Rusch D."/>
            <person name="Podicherti R."/>
            <person name="Tsui H.-C.T."/>
            <person name="Winkler M.E."/>
        </authorList>
    </citation>
    <scope>NUCLEOTIDE SEQUENCE</scope>
</reference>
<gene>
    <name evidence="3" type="ORF">METZ01_LOCUS84491</name>
</gene>
<feature type="transmembrane region" description="Helical" evidence="1">
    <location>
        <begin position="111"/>
        <end position="130"/>
    </location>
</feature>
<protein>
    <recommendedName>
        <fullName evidence="2">EamA domain-containing protein</fullName>
    </recommendedName>
</protein>
<evidence type="ECO:0000256" key="1">
    <source>
        <dbReference type="SAM" id="Phobius"/>
    </source>
</evidence>
<sequence length="169" mass="17946">VAFFGLALSLGPTWEVLDLLGIVLVLCGSVASAGYIVAGSKAVQMIATPVLLFYSNTLAVFLVGAVMLYSETFSISHTILGWTGIGAVCLLFTIGQFFLFTGTKHTGSAQASLILNVEPLISIVAAIILLGEQLAMPQYIGVAVVITALFLAGDNPKRLFLRQKRLKEK</sequence>
<feature type="non-terminal residue" evidence="3">
    <location>
        <position position="1"/>
    </location>
</feature>
<keyword evidence="1" id="KW-0812">Transmembrane</keyword>